<dbReference type="STRING" id="402384.HM131_06595"/>
<accession>A0A1W5ZTE0</accession>
<dbReference type="NCBIfam" id="NF005833">
    <property type="entry name" value="PRK07737.1"/>
    <property type="match status" value="1"/>
</dbReference>
<dbReference type="RefSeq" id="WP_085029000.1">
    <property type="nucleotide sequence ID" value="NZ_CP020772.1"/>
</dbReference>
<reference evidence="8 9" key="1">
    <citation type="submission" date="2017-04" db="EMBL/GenBank/DDBJ databases">
        <title>The whole genome sequencing and assembly of Halobacillus mangrovi strain.</title>
        <authorList>
            <person name="Lee S.-J."/>
            <person name="Park M.-K."/>
            <person name="Kim J.-Y."/>
            <person name="Lee Y.-J."/>
            <person name="Yi H."/>
            <person name="Bahn Y.-S."/>
            <person name="Kim J.F."/>
            <person name="Lee D.-W."/>
        </authorList>
    </citation>
    <scope>NUCLEOTIDE SEQUENCE [LARGE SCALE GENOMIC DNA]</scope>
    <source>
        <strain evidence="8 9">KTB 131</strain>
    </source>
</reference>
<dbReference type="Pfam" id="PF07195">
    <property type="entry name" value="FliD_C"/>
    <property type="match status" value="1"/>
</dbReference>
<dbReference type="InterPro" id="IPR010809">
    <property type="entry name" value="FliD_C"/>
</dbReference>
<dbReference type="InterPro" id="IPR003481">
    <property type="entry name" value="FliD_N"/>
</dbReference>
<dbReference type="PANTHER" id="PTHR30288:SF0">
    <property type="entry name" value="FLAGELLAR HOOK-ASSOCIATED PROTEIN 2"/>
    <property type="match status" value="1"/>
</dbReference>
<organism evidence="8 9">
    <name type="scientific">Halobacillus mangrovi</name>
    <dbReference type="NCBI Taxonomy" id="402384"/>
    <lineage>
        <taxon>Bacteria</taxon>
        <taxon>Bacillati</taxon>
        <taxon>Bacillota</taxon>
        <taxon>Bacilli</taxon>
        <taxon>Bacillales</taxon>
        <taxon>Bacillaceae</taxon>
        <taxon>Halobacillus</taxon>
    </lineage>
</organism>
<dbReference type="Proteomes" id="UP000192527">
    <property type="component" value="Chromosome"/>
</dbReference>
<gene>
    <name evidence="8" type="ORF">HM131_06595</name>
</gene>
<keyword evidence="9" id="KW-1185">Reference proteome</keyword>
<keyword evidence="8" id="KW-0966">Cell projection</keyword>
<evidence type="ECO:0000313" key="8">
    <source>
        <dbReference type="EMBL" id="ARI76521.1"/>
    </source>
</evidence>
<dbReference type="KEGG" id="hmn:HM131_06595"/>
<dbReference type="OrthoDB" id="9776025at2"/>
<keyword evidence="8" id="KW-0969">Cilium</keyword>
<dbReference type="GO" id="GO:0005576">
    <property type="term" value="C:extracellular region"/>
    <property type="evidence" value="ECO:0007669"/>
    <property type="project" value="UniProtKB-SubCell"/>
</dbReference>
<dbReference type="Pfam" id="PF02465">
    <property type="entry name" value="FliD_N"/>
    <property type="match status" value="1"/>
</dbReference>
<keyword evidence="8" id="KW-0282">Flagellum</keyword>
<dbReference type="InterPro" id="IPR040026">
    <property type="entry name" value="FliD"/>
</dbReference>
<comment type="subunit">
    <text evidence="2 5">Homopentamer.</text>
</comment>
<protein>
    <recommendedName>
        <fullName evidence="5">Flagellar hook-associated protein 2</fullName>
        <shortName evidence="5">HAP2</shortName>
    </recommendedName>
    <alternativeName>
        <fullName evidence="5">Flagellar cap protein</fullName>
    </alternativeName>
</protein>
<comment type="function">
    <text evidence="5">Required for morphogenesis and for the elongation of the flagellar filament by facilitating polymerization of the flagellin monomers at the tip of growing filament. Forms a capping structure, which prevents flagellin subunits (transported through the central channel of the flagellum) from leaking out without polymerization at the distal end.</text>
</comment>
<evidence type="ECO:0000259" key="7">
    <source>
        <dbReference type="Pfam" id="PF07195"/>
    </source>
</evidence>
<feature type="domain" description="Flagellar hook-associated protein 2 C-terminal" evidence="7">
    <location>
        <begin position="234"/>
        <end position="492"/>
    </location>
</feature>
<keyword evidence="5" id="KW-0964">Secreted</keyword>
<name>A0A1W5ZTE0_9BACI</name>
<evidence type="ECO:0000256" key="3">
    <source>
        <dbReference type="ARBA" id="ARBA00023054"/>
    </source>
</evidence>
<comment type="subcellular location">
    <subcellularLocation>
        <location evidence="5">Secreted</location>
    </subcellularLocation>
    <subcellularLocation>
        <location evidence="5">Bacterial flagellum</location>
    </subcellularLocation>
</comment>
<evidence type="ECO:0000256" key="5">
    <source>
        <dbReference type="RuleBase" id="RU362066"/>
    </source>
</evidence>
<evidence type="ECO:0000256" key="1">
    <source>
        <dbReference type="ARBA" id="ARBA00009764"/>
    </source>
</evidence>
<evidence type="ECO:0000259" key="6">
    <source>
        <dbReference type="Pfam" id="PF02465"/>
    </source>
</evidence>
<dbReference type="PANTHER" id="PTHR30288">
    <property type="entry name" value="FLAGELLAR CAP/ASSEMBLY PROTEIN FLID"/>
    <property type="match status" value="1"/>
</dbReference>
<keyword evidence="4 5" id="KW-0975">Bacterial flagellum</keyword>
<dbReference type="GO" id="GO:0007155">
    <property type="term" value="P:cell adhesion"/>
    <property type="evidence" value="ECO:0007669"/>
    <property type="project" value="InterPro"/>
</dbReference>
<comment type="similarity">
    <text evidence="1 5">Belongs to the FliD family.</text>
</comment>
<keyword evidence="3" id="KW-0175">Coiled coil</keyword>
<proteinExistence type="inferred from homology"/>
<dbReference type="AlphaFoldDB" id="A0A1W5ZTE0"/>
<dbReference type="GO" id="GO:0009421">
    <property type="term" value="C:bacterial-type flagellum filament cap"/>
    <property type="evidence" value="ECO:0007669"/>
    <property type="project" value="InterPro"/>
</dbReference>
<feature type="domain" description="Flagellar hook-associated protein 2 N-terminal" evidence="6">
    <location>
        <begin position="11"/>
        <end position="106"/>
    </location>
</feature>
<dbReference type="EMBL" id="CP020772">
    <property type="protein sequence ID" value="ARI76521.1"/>
    <property type="molecule type" value="Genomic_DNA"/>
</dbReference>
<evidence type="ECO:0000313" key="9">
    <source>
        <dbReference type="Proteomes" id="UP000192527"/>
    </source>
</evidence>
<dbReference type="GO" id="GO:0071973">
    <property type="term" value="P:bacterial-type flagellum-dependent cell motility"/>
    <property type="evidence" value="ECO:0007669"/>
    <property type="project" value="TreeGrafter"/>
</dbReference>
<evidence type="ECO:0000256" key="2">
    <source>
        <dbReference type="ARBA" id="ARBA00011255"/>
    </source>
</evidence>
<dbReference type="GO" id="GO:0009424">
    <property type="term" value="C:bacterial-type flagellum hook"/>
    <property type="evidence" value="ECO:0007669"/>
    <property type="project" value="UniProtKB-UniRule"/>
</dbReference>
<evidence type="ECO:0000256" key="4">
    <source>
        <dbReference type="ARBA" id="ARBA00023143"/>
    </source>
</evidence>
<sequence>MSDMRIGGLASRMDIDKLVNDLMRAERQPLNKMEQDKTWMTWQRDSYREVNKQLFDLDQGLLDMKLQRTYAAKTATSPTSAVSAEATPSAGNGNYNIQVTQLATAAFNVSEQKLTDPNDSKIDPDQALSSQFGKFATHASEGSFTIKMFNENGEEISESFEVDYSKSLSEILKEISDSDLGVRAFYDSSADKVMIERTRTGEFNPAGPEFEFSGENVAFLTDSLGIKAANEKGGKDAVFTYNGELEISSHENHYQLNGVTFTFNEIMDSPVNVNVSNNIDGAIDKITKFVDQYNKMMEDFNDRLIEKRYRDFPPLTEQQKEDMEEREIELWEEKARSGMLKSNSTLQGAVYQLRNDWYSSVETGGSFNQLAQIGIETSPNYLDGGKLIITESKLREALREDSDAVHKLFAGNKETGEEGIAQKLERTIGNTMESIENKAGKSTSMDSTYLLGRQIKDVDDRMDDFQARLNETEDRYWREFGAMEKFIQQMNSQSAFIMQNFS</sequence>